<dbReference type="Proteomes" id="UP001595851">
    <property type="component" value="Unassembled WGS sequence"/>
</dbReference>
<dbReference type="EMBL" id="JBHSBI010000014">
    <property type="protein sequence ID" value="MFC4010832.1"/>
    <property type="molecule type" value="Genomic_DNA"/>
</dbReference>
<evidence type="ECO:0000313" key="3">
    <source>
        <dbReference type="Proteomes" id="UP001595851"/>
    </source>
</evidence>
<evidence type="ECO:0000256" key="1">
    <source>
        <dbReference type="SAM" id="MobiDB-lite"/>
    </source>
</evidence>
<gene>
    <name evidence="2" type="ORF">ACFOY2_26630</name>
</gene>
<keyword evidence="3" id="KW-1185">Reference proteome</keyword>
<comment type="caution">
    <text evidence="2">The sequence shown here is derived from an EMBL/GenBank/DDBJ whole genome shotgun (WGS) entry which is preliminary data.</text>
</comment>
<proteinExistence type="predicted"/>
<feature type="region of interest" description="Disordered" evidence="1">
    <location>
        <begin position="87"/>
        <end position="110"/>
    </location>
</feature>
<sequence length="110" mass="11866">MYAPLPMLPGITTLTRPVVRERATLDLLQRERRRTGPSKASGPQMVKSLDLVAEIGGTGLGKLELDAVGPERALRAGGVQEAGTVWGRHENTARERGSTVTRSHWVAVTP</sequence>
<accession>A0ABV8GA21</accession>
<name>A0ABV8GA21_9ACTN</name>
<feature type="compositionally biased region" description="Basic and acidic residues" evidence="1">
    <location>
        <begin position="87"/>
        <end position="97"/>
    </location>
</feature>
<organism evidence="2 3">
    <name type="scientific">Nonomuraea purpurea</name>
    <dbReference type="NCBI Taxonomy" id="1849276"/>
    <lineage>
        <taxon>Bacteria</taxon>
        <taxon>Bacillati</taxon>
        <taxon>Actinomycetota</taxon>
        <taxon>Actinomycetes</taxon>
        <taxon>Streptosporangiales</taxon>
        <taxon>Streptosporangiaceae</taxon>
        <taxon>Nonomuraea</taxon>
    </lineage>
</organism>
<reference evidence="3" key="1">
    <citation type="journal article" date="2019" name="Int. J. Syst. Evol. Microbiol.">
        <title>The Global Catalogue of Microorganisms (GCM) 10K type strain sequencing project: providing services to taxonomists for standard genome sequencing and annotation.</title>
        <authorList>
            <consortium name="The Broad Institute Genomics Platform"/>
            <consortium name="The Broad Institute Genome Sequencing Center for Infectious Disease"/>
            <person name="Wu L."/>
            <person name="Ma J."/>
        </authorList>
    </citation>
    <scope>NUCLEOTIDE SEQUENCE [LARGE SCALE GENOMIC DNA]</scope>
    <source>
        <strain evidence="3">TBRC 1276</strain>
    </source>
</reference>
<evidence type="ECO:0000313" key="2">
    <source>
        <dbReference type="EMBL" id="MFC4010832.1"/>
    </source>
</evidence>
<protein>
    <submittedName>
        <fullName evidence="2">Uncharacterized protein</fullName>
    </submittedName>
</protein>